<proteinExistence type="predicted"/>
<dbReference type="EMBL" id="JACXAE010000077">
    <property type="protein sequence ID" value="MBD2775281.1"/>
    <property type="molecule type" value="Genomic_DNA"/>
</dbReference>
<reference evidence="2" key="1">
    <citation type="submission" date="2020-09" db="EMBL/GenBank/DDBJ databases">
        <title>Iningainema tapete sp. nov. (Scytonemataceae, Cyanobacteria) from greenhouses in central Florida (USA) produces two types of nodularin with biosynthetic potential for microcystin-LR and anabaenopeptins.</title>
        <authorList>
            <person name="Berthold D.E."/>
            <person name="Lefler F.W."/>
            <person name="Huang I.-S."/>
            <person name="Abdulla H."/>
            <person name="Zimba P.V."/>
            <person name="Laughinghouse H.D. IV."/>
        </authorList>
    </citation>
    <scope>NUCLEOTIDE SEQUENCE</scope>
    <source>
        <strain evidence="2">BLCCT55</strain>
    </source>
</reference>
<dbReference type="RefSeq" id="WP_190833474.1">
    <property type="nucleotide sequence ID" value="NZ_CAWPPI010000077.1"/>
</dbReference>
<dbReference type="AlphaFoldDB" id="A0A8J6XQ28"/>
<feature type="region of interest" description="Disordered" evidence="1">
    <location>
        <begin position="120"/>
        <end position="141"/>
    </location>
</feature>
<sequence>MSVEICAGADETFFEQMVLVLLDLASGYIFVETLATNRRYDTWLQTVQAALGTGVQVKYLVSDRAKALVKLALEGLDCPSIADLFHGLREISKHVGCQLGRQLHRVETQLTKVTSEIEQRTNAGKPTTVQQASKQGSNAKK</sequence>
<evidence type="ECO:0000313" key="3">
    <source>
        <dbReference type="Proteomes" id="UP000629098"/>
    </source>
</evidence>
<keyword evidence="3" id="KW-1185">Reference proteome</keyword>
<organism evidence="2 3">
    <name type="scientific">Iningainema tapete BLCC-T55</name>
    <dbReference type="NCBI Taxonomy" id="2748662"/>
    <lineage>
        <taxon>Bacteria</taxon>
        <taxon>Bacillati</taxon>
        <taxon>Cyanobacteriota</taxon>
        <taxon>Cyanophyceae</taxon>
        <taxon>Nostocales</taxon>
        <taxon>Scytonemataceae</taxon>
        <taxon>Iningainema tapete</taxon>
    </lineage>
</organism>
<accession>A0A8J6XQ28</accession>
<dbReference type="Proteomes" id="UP000629098">
    <property type="component" value="Unassembled WGS sequence"/>
</dbReference>
<protein>
    <submittedName>
        <fullName evidence="2">Uncharacterized protein</fullName>
    </submittedName>
</protein>
<evidence type="ECO:0000256" key="1">
    <source>
        <dbReference type="SAM" id="MobiDB-lite"/>
    </source>
</evidence>
<comment type="caution">
    <text evidence="2">The sequence shown here is derived from an EMBL/GenBank/DDBJ whole genome shotgun (WGS) entry which is preliminary data.</text>
</comment>
<name>A0A8J6XQ28_9CYAN</name>
<evidence type="ECO:0000313" key="2">
    <source>
        <dbReference type="EMBL" id="MBD2775281.1"/>
    </source>
</evidence>
<gene>
    <name evidence="2" type="ORF">ICL16_25270</name>
</gene>